<accession>A0A6A6TEQ7</accession>
<dbReference type="SUPFAM" id="SSF69593">
    <property type="entry name" value="Glycerol-3-phosphate (1)-acyltransferase"/>
    <property type="match status" value="1"/>
</dbReference>
<feature type="domain" description="Phospholipid/glycerol acyltransferase" evidence="4">
    <location>
        <begin position="47"/>
        <end position="286"/>
    </location>
</feature>
<dbReference type="PANTHER" id="PTHR31605:SF0">
    <property type="entry name" value="GLYCEROL-3-PHOSPHATE O-ACYLTRANSFERASE 1"/>
    <property type="match status" value="1"/>
</dbReference>
<proteinExistence type="predicted"/>
<feature type="transmembrane region" description="Helical" evidence="3">
    <location>
        <begin position="427"/>
        <end position="454"/>
    </location>
</feature>
<dbReference type="PANTHER" id="PTHR31605">
    <property type="entry name" value="GLYCEROL-3-PHOSPHATE O-ACYLTRANSFERASE 1"/>
    <property type="match status" value="1"/>
</dbReference>
<feature type="coiled-coil region" evidence="1">
    <location>
        <begin position="562"/>
        <end position="589"/>
    </location>
</feature>
<feature type="compositionally biased region" description="Basic and acidic residues" evidence="2">
    <location>
        <begin position="636"/>
        <end position="649"/>
    </location>
</feature>
<keyword evidence="1" id="KW-0175">Coiled coil</keyword>
<dbReference type="GO" id="GO:0004366">
    <property type="term" value="F:glycerol-3-phosphate O-acyltransferase activity"/>
    <property type="evidence" value="ECO:0007669"/>
    <property type="project" value="TreeGrafter"/>
</dbReference>
<dbReference type="InterPro" id="IPR002123">
    <property type="entry name" value="Plipid/glycerol_acylTrfase"/>
</dbReference>
<keyword evidence="3" id="KW-1133">Transmembrane helix</keyword>
<dbReference type="GO" id="GO:0008654">
    <property type="term" value="P:phospholipid biosynthetic process"/>
    <property type="evidence" value="ECO:0007669"/>
    <property type="project" value="TreeGrafter"/>
</dbReference>
<evidence type="ECO:0000256" key="3">
    <source>
        <dbReference type="SAM" id="Phobius"/>
    </source>
</evidence>
<dbReference type="Pfam" id="PF01553">
    <property type="entry name" value="Acyltransferase"/>
    <property type="match status" value="1"/>
</dbReference>
<feature type="region of interest" description="Disordered" evidence="2">
    <location>
        <begin position="636"/>
        <end position="675"/>
    </location>
</feature>
<gene>
    <name evidence="5" type="ORF">K491DRAFT_703181</name>
</gene>
<organism evidence="5 6">
    <name type="scientific">Lophiostoma macrostomum CBS 122681</name>
    <dbReference type="NCBI Taxonomy" id="1314788"/>
    <lineage>
        <taxon>Eukaryota</taxon>
        <taxon>Fungi</taxon>
        <taxon>Dikarya</taxon>
        <taxon>Ascomycota</taxon>
        <taxon>Pezizomycotina</taxon>
        <taxon>Dothideomycetes</taxon>
        <taxon>Pleosporomycetidae</taxon>
        <taxon>Pleosporales</taxon>
        <taxon>Lophiostomataceae</taxon>
        <taxon>Lophiostoma</taxon>
    </lineage>
</organism>
<keyword evidence="3" id="KW-0472">Membrane</keyword>
<dbReference type="GO" id="GO:0016287">
    <property type="term" value="F:glycerone-phosphate O-acyltransferase activity"/>
    <property type="evidence" value="ECO:0007669"/>
    <property type="project" value="TreeGrafter"/>
</dbReference>
<feature type="region of interest" description="Disordered" evidence="2">
    <location>
        <begin position="700"/>
        <end position="747"/>
    </location>
</feature>
<evidence type="ECO:0000259" key="4">
    <source>
        <dbReference type="SMART" id="SM00563"/>
    </source>
</evidence>
<dbReference type="EMBL" id="MU004320">
    <property type="protein sequence ID" value="KAF2657926.1"/>
    <property type="molecule type" value="Genomic_DNA"/>
</dbReference>
<dbReference type="AlphaFoldDB" id="A0A6A6TEQ7"/>
<keyword evidence="3" id="KW-0812">Transmembrane</keyword>
<dbReference type="Proteomes" id="UP000799324">
    <property type="component" value="Unassembled WGS sequence"/>
</dbReference>
<keyword evidence="6" id="KW-1185">Reference proteome</keyword>
<dbReference type="SMART" id="SM00563">
    <property type="entry name" value="PlsC"/>
    <property type="match status" value="1"/>
</dbReference>
<dbReference type="InterPro" id="IPR052744">
    <property type="entry name" value="GPAT/DAPAT"/>
</dbReference>
<feature type="transmembrane region" description="Helical" evidence="3">
    <location>
        <begin position="520"/>
        <end position="541"/>
    </location>
</feature>
<feature type="transmembrane region" description="Helical" evidence="3">
    <location>
        <begin position="485"/>
        <end position="508"/>
    </location>
</feature>
<evidence type="ECO:0000313" key="5">
    <source>
        <dbReference type="EMBL" id="KAF2657926.1"/>
    </source>
</evidence>
<dbReference type="OrthoDB" id="2427554at2759"/>
<protein>
    <recommendedName>
        <fullName evidence="4">Phospholipid/glycerol acyltransferase domain-containing protein</fullName>
    </recommendedName>
</protein>
<name>A0A6A6TEQ7_9PLEO</name>
<evidence type="ECO:0000313" key="6">
    <source>
        <dbReference type="Proteomes" id="UP000799324"/>
    </source>
</evidence>
<reference evidence="5" key="1">
    <citation type="journal article" date="2020" name="Stud. Mycol.">
        <title>101 Dothideomycetes genomes: a test case for predicting lifestyles and emergence of pathogens.</title>
        <authorList>
            <person name="Haridas S."/>
            <person name="Albert R."/>
            <person name="Binder M."/>
            <person name="Bloem J."/>
            <person name="Labutti K."/>
            <person name="Salamov A."/>
            <person name="Andreopoulos B."/>
            <person name="Baker S."/>
            <person name="Barry K."/>
            <person name="Bills G."/>
            <person name="Bluhm B."/>
            <person name="Cannon C."/>
            <person name="Castanera R."/>
            <person name="Culley D."/>
            <person name="Daum C."/>
            <person name="Ezra D."/>
            <person name="Gonzalez J."/>
            <person name="Henrissat B."/>
            <person name="Kuo A."/>
            <person name="Liang C."/>
            <person name="Lipzen A."/>
            <person name="Lutzoni F."/>
            <person name="Magnuson J."/>
            <person name="Mondo S."/>
            <person name="Nolan M."/>
            <person name="Ohm R."/>
            <person name="Pangilinan J."/>
            <person name="Park H.-J."/>
            <person name="Ramirez L."/>
            <person name="Alfaro M."/>
            <person name="Sun H."/>
            <person name="Tritt A."/>
            <person name="Yoshinaga Y."/>
            <person name="Zwiers L.-H."/>
            <person name="Turgeon B."/>
            <person name="Goodwin S."/>
            <person name="Spatafora J."/>
            <person name="Crous P."/>
            <person name="Grigoriev I."/>
        </authorList>
    </citation>
    <scope>NUCLEOTIDE SEQUENCE</scope>
    <source>
        <strain evidence="5">CBS 122681</strain>
    </source>
</reference>
<sequence>MGKKETGGMNKYVYDAFLWVFSILVELFFREVHPRSSWKIPKEGPVLFVCAPHANQFVDPLILMRCVKKEKDRRIHFLIAEKSMKRRFIGAMAGLTGAVAVGRAMDLTRPAKGKIYLPDPVNDPCLVRGVGTNFEEQPFQIGGSIYLPKVNESSASSEIQEITGPEELRLKRPFKGGIAMQQLTGRNDMTPDGIFVKGAETKSGPAPGFDGINFLVAPKLNQKEVYDKVHAVLHAGGTIGIFPEGGSHDRTDLLPLKAGVAIMALGTLAEKRDCNLKIIPVGMNYFHAHKFRSRAVIEFGTALEVPMDLVDKYTGGQRREAIGTLLEMVRESLLTVTVTAPDYDTLMVIQAVRRLYNPKGKSLPLPRVVELNRRLVMGYERYKDDPRVIELRRAVTSYNKRLLALGTRDHQVQSYAKIPLWKIFGMFWYRLVKLLFLGILVLPGTLLFSLVFIFTKLISIRKAREALAASNVKVHARDVMATWKLLVAMVVAPLSYAFHVSWFTTLYWYNNCFGYLTPGISLKALIIAQIIIYPTLTYAALRFGEVGMDIAKSLWPLMNMMIPTSNNEIVKLQIRREELTERVNDLINTLGPEMFEDFDAKRIIADPFAAATPPATPGGTRRKSGDYTLASPEIERPASSHLPRNESFHDVSNQDFFSTRPPTPKKSRSRTSSMGGFQLKAFSTIDSKDSLDEVSKKIRGAMKDRGRRRSSGVGLGADGVGYESGTTTPGGSEDGVGEGLMMTKKDR</sequence>
<evidence type="ECO:0000256" key="1">
    <source>
        <dbReference type="SAM" id="Coils"/>
    </source>
</evidence>
<evidence type="ECO:0000256" key="2">
    <source>
        <dbReference type="SAM" id="MobiDB-lite"/>
    </source>
</evidence>